<evidence type="ECO:0000256" key="1">
    <source>
        <dbReference type="ARBA" id="ARBA00004772"/>
    </source>
</evidence>
<keyword evidence="12" id="KW-1185">Reference proteome</keyword>
<evidence type="ECO:0000259" key="10">
    <source>
        <dbReference type="Pfam" id="PF02602"/>
    </source>
</evidence>
<organism evidence="11 12">
    <name type="scientific">Pseudoxanthomonas kaohsiungensis</name>
    <dbReference type="NCBI Taxonomy" id="283923"/>
    <lineage>
        <taxon>Bacteria</taxon>
        <taxon>Pseudomonadati</taxon>
        <taxon>Pseudomonadota</taxon>
        <taxon>Gammaproteobacteria</taxon>
        <taxon>Lysobacterales</taxon>
        <taxon>Lysobacteraceae</taxon>
        <taxon>Pseudoxanthomonas</taxon>
    </lineage>
</organism>
<evidence type="ECO:0000256" key="9">
    <source>
        <dbReference type="RuleBase" id="RU366031"/>
    </source>
</evidence>
<name>A0ABW3LX81_9GAMM</name>
<dbReference type="Gene3D" id="3.40.50.10090">
    <property type="match status" value="2"/>
</dbReference>
<dbReference type="InterPro" id="IPR003754">
    <property type="entry name" value="4pyrrol_synth_uPrphyn_synth"/>
</dbReference>
<evidence type="ECO:0000313" key="12">
    <source>
        <dbReference type="Proteomes" id="UP001597033"/>
    </source>
</evidence>
<evidence type="ECO:0000256" key="4">
    <source>
        <dbReference type="ARBA" id="ARBA00023239"/>
    </source>
</evidence>
<keyword evidence="4 9" id="KW-0456">Lyase</keyword>
<dbReference type="InterPro" id="IPR036108">
    <property type="entry name" value="4pyrrol_syn_uPrphyn_synt_sf"/>
</dbReference>
<evidence type="ECO:0000256" key="2">
    <source>
        <dbReference type="ARBA" id="ARBA00008133"/>
    </source>
</evidence>
<feature type="domain" description="Tetrapyrrole biosynthesis uroporphyrinogen III synthase" evidence="10">
    <location>
        <begin position="23"/>
        <end position="242"/>
    </location>
</feature>
<dbReference type="PANTHER" id="PTHR38042:SF1">
    <property type="entry name" value="UROPORPHYRINOGEN-III SYNTHASE, CHLOROPLASTIC"/>
    <property type="match status" value="1"/>
</dbReference>
<comment type="pathway">
    <text evidence="1 9">Porphyrin-containing compound metabolism; protoporphyrin-IX biosynthesis; coproporphyrinogen-III from 5-aminolevulinate: step 3/4.</text>
</comment>
<dbReference type="GO" id="GO:0004852">
    <property type="term" value="F:uroporphyrinogen-III synthase activity"/>
    <property type="evidence" value="ECO:0007669"/>
    <property type="project" value="UniProtKB-EC"/>
</dbReference>
<dbReference type="SUPFAM" id="SSF69618">
    <property type="entry name" value="HemD-like"/>
    <property type="match status" value="1"/>
</dbReference>
<comment type="similarity">
    <text evidence="2 9">Belongs to the uroporphyrinogen-III synthase family.</text>
</comment>
<evidence type="ECO:0000256" key="8">
    <source>
        <dbReference type="ARBA" id="ARBA00048617"/>
    </source>
</evidence>
<accession>A0ABW3LX81</accession>
<reference evidence="12" key="1">
    <citation type="journal article" date="2019" name="Int. J. Syst. Evol. Microbiol.">
        <title>The Global Catalogue of Microorganisms (GCM) 10K type strain sequencing project: providing services to taxonomists for standard genome sequencing and annotation.</title>
        <authorList>
            <consortium name="The Broad Institute Genomics Platform"/>
            <consortium name="The Broad Institute Genome Sequencing Center for Infectious Disease"/>
            <person name="Wu L."/>
            <person name="Ma J."/>
        </authorList>
    </citation>
    <scope>NUCLEOTIDE SEQUENCE [LARGE SCALE GENOMIC DNA]</scope>
    <source>
        <strain evidence="12">CCUG 55854</strain>
    </source>
</reference>
<evidence type="ECO:0000256" key="6">
    <source>
        <dbReference type="ARBA" id="ARBA00037589"/>
    </source>
</evidence>
<dbReference type="Proteomes" id="UP001597033">
    <property type="component" value="Unassembled WGS sequence"/>
</dbReference>
<dbReference type="EMBL" id="JBHTKN010000004">
    <property type="protein sequence ID" value="MFD1042232.1"/>
    <property type="molecule type" value="Genomic_DNA"/>
</dbReference>
<evidence type="ECO:0000256" key="7">
    <source>
        <dbReference type="ARBA" id="ARBA00040167"/>
    </source>
</evidence>
<keyword evidence="5 9" id="KW-0627">Porphyrin biosynthesis</keyword>
<evidence type="ECO:0000313" key="11">
    <source>
        <dbReference type="EMBL" id="MFD1042232.1"/>
    </source>
</evidence>
<evidence type="ECO:0000256" key="3">
    <source>
        <dbReference type="ARBA" id="ARBA00013109"/>
    </source>
</evidence>
<sequence>MPASRPPAWYLVSLRGQGEHAALRRAAARHGGALLPLSPWRIVPMQDAASGEALVQALAAPVVVFTSPAAVRAAAQLQPLAVRTGQHWLAVGAGTAAALRRAGIVQVQAPGRMDSEGLLALPALAAPSRVGLVTAPGGRGLLAPTLAARGARVDRADVYARVPVPLDRRALARLAAADAPLVLALSSEEALQRVLPQLPDALTTRLRHSPVVAASARLATIARDLGWQRVLVAGSPRPAALARTAADALPTTV</sequence>
<comment type="caution">
    <text evidence="11">The sequence shown here is derived from an EMBL/GenBank/DDBJ whole genome shotgun (WGS) entry which is preliminary data.</text>
</comment>
<evidence type="ECO:0000256" key="5">
    <source>
        <dbReference type="ARBA" id="ARBA00023244"/>
    </source>
</evidence>
<dbReference type="EC" id="4.2.1.75" evidence="3 9"/>
<gene>
    <name evidence="11" type="ORF">ACFQ2N_07715</name>
</gene>
<dbReference type="PANTHER" id="PTHR38042">
    <property type="entry name" value="UROPORPHYRINOGEN-III SYNTHASE, CHLOROPLASTIC"/>
    <property type="match status" value="1"/>
</dbReference>
<proteinExistence type="inferred from homology"/>
<comment type="function">
    <text evidence="6 9">Catalyzes cyclization of the linear tetrapyrrole, hydroxymethylbilane, to the macrocyclic uroporphyrinogen III.</text>
</comment>
<protein>
    <recommendedName>
        <fullName evidence="7 9">Uroporphyrinogen-III synthase</fullName>
        <ecNumber evidence="3 9">4.2.1.75</ecNumber>
    </recommendedName>
</protein>
<dbReference type="InterPro" id="IPR039793">
    <property type="entry name" value="UROS/Hem4"/>
</dbReference>
<dbReference type="Pfam" id="PF02602">
    <property type="entry name" value="HEM4"/>
    <property type="match status" value="1"/>
</dbReference>
<dbReference type="CDD" id="cd06578">
    <property type="entry name" value="HemD"/>
    <property type="match status" value="1"/>
</dbReference>
<comment type="catalytic activity">
    <reaction evidence="8 9">
        <text>hydroxymethylbilane = uroporphyrinogen III + H2O</text>
        <dbReference type="Rhea" id="RHEA:18965"/>
        <dbReference type="ChEBI" id="CHEBI:15377"/>
        <dbReference type="ChEBI" id="CHEBI:57308"/>
        <dbReference type="ChEBI" id="CHEBI:57845"/>
        <dbReference type="EC" id="4.2.1.75"/>
    </reaction>
</comment>
<dbReference type="RefSeq" id="WP_162375844.1">
    <property type="nucleotide sequence ID" value="NZ_JBHTKN010000004.1"/>
</dbReference>